<reference evidence="8 9" key="2">
    <citation type="journal article" date="2016" name="Science">
        <title>A bacterium that degrades and assimilates poly(ethylene terephthalate).</title>
        <authorList>
            <person name="Yoshida S."/>
            <person name="Hiraga K."/>
            <person name="Takehana T."/>
            <person name="Taniguchi I."/>
            <person name="Yamaji H."/>
            <person name="Maeda Y."/>
            <person name="Toyohara K."/>
            <person name="Miyamoto K."/>
            <person name="Kimura Y."/>
            <person name="Oda K."/>
        </authorList>
    </citation>
    <scope>NUCLEOTIDE SEQUENCE [LARGE SCALE GENOMIC DNA]</scope>
    <source>
        <strain evidence="9">NBRC 110686 / TISTR 2288 / 201-F6</strain>
    </source>
</reference>
<dbReference type="Gene3D" id="3.40.1710.10">
    <property type="entry name" value="abc type-2 transporter like domain"/>
    <property type="match status" value="1"/>
</dbReference>
<evidence type="ECO:0000313" key="9">
    <source>
        <dbReference type="Proteomes" id="UP000037660"/>
    </source>
</evidence>
<dbReference type="Pfam" id="PF12698">
    <property type="entry name" value="ABC2_membrane_3"/>
    <property type="match status" value="2"/>
</dbReference>
<dbReference type="STRING" id="1547922.ISF6_1141"/>
<feature type="transmembrane region" description="Helical" evidence="6">
    <location>
        <begin position="21"/>
        <end position="42"/>
    </location>
</feature>
<proteinExistence type="predicted"/>
<gene>
    <name evidence="8" type="ORF">ISF6_1141</name>
</gene>
<evidence type="ECO:0000313" key="8">
    <source>
        <dbReference type="EMBL" id="GAP35370.1"/>
    </source>
</evidence>
<feature type="transmembrane region" description="Helical" evidence="6">
    <location>
        <begin position="309"/>
        <end position="333"/>
    </location>
</feature>
<evidence type="ECO:0000256" key="2">
    <source>
        <dbReference type="ARBA" id="ARBA00022692"/>
    </source>
</evidence>
<feature type="transmembrane region" description="Helical" evidence="6">
    <location>
        <begin position="427"/>
        <end position="447"/>
    </location>
</feature>
<sequence>MSILLALVRKDLLLFLRNRRAVLMTVAAPILIAAFFGSLFGANARVSQLPIGVADEDGSPLSRQIVDALRADTTIALRELPAAQAEEEVRAGRLRAAFTLPAGFGAAAGRAIFGGPQPEIAVSYDPSQSTALPLVRGLLAQHVTQRVMQSAFGGDPALLSRLRGDIERAGNVDAQRRGDLLAMFDSIARVQAGDAARAAGAAGTASGASGAPPASAPPAAASGASAGRGGLAAPFTLRETAAVGRAATIERAAQGYNSYAHAFAGMGVQFILMQGVEFGVALLLMRRSALWLRLRAAPLTRGHLLGSRLLSGALISAGVFAVLFVVAIAGFGVRILGSLAGLVAIVAAFSLMTAAFGLMIAAIGRSPEATRGLAILATLLLVMVGGAWVPSFLFPPWLQTAAAWTPTHWAVNGLDAMTWRGQPWTEAVLPTLVQLGFAALFAAVALWRFRWDE</sequence>
<keyword evidence="3 6" id="KW-1133">Transmembrane helix</keyword>
<name>A0A0K8NZL4_PISS1</name>
<reference evidence="9" key="1">
    <citation type="submission" date="2015-07" db="EMBL/GenBank/DDBJ databases">
        <title>Discovery of a poly(ethylene terephthalate assimilation.</title>
        <authorList>
            <person name="Yoshida S."/>
            <person name="Hiraga K."/>
            <person name="Takehana T."/>
            <person name="Taniguchi I."/>
            <person name="Yamaji H."/>
            <person name="Maeda Y."/>
            <person name="Toyohara K."/>
            <person name="Miyamoto K."/>
            <person name="Kimura Y."/>
            <person name="Oda K."/>
        </authorList>
    </citation>
    <scope>NUCLEOTIDE SEQUENCE [LARGE SCALE GENOMIC DNA]</scope>
    <source>
        <strain evidence="9">NBRC 110686 / TISTR 2288 / 201-F6</strain>
    </source>
</reference>
<evidence type="ECO:0000256" key="6">
    <source>
        <dbReference type="SAM" id="Phobius"/>
    </source>
</evidence>
<comment type="caution">
    <text evidence="8">The sequence shown here is derived from an EMBL/GenBank/DDBJ whole genome shotgun (WGS) entry which is preliminary data.</text>
</comment>
<comment type="subcellular location">
    <subcellularLocation>
        <location evidence="1">Membrane</location>
        <topology evidence="1">Multi-pass membrane protein</topology>
    </subcellularLocation>
</comment>
<feature type="transmembrane region" description="Helical" evidence="6">
    <location>
        <begin position="339"/>
        <end position="361"/>
    </location>
</feature>
<evidence type="ECO:0000256" key="4">
    <source>
        <dbReference type="ARBA" id="ARBA00023136"/>
    </source>
</evidence>
<dbReference type="EMBL" id="BBYR01000021">
    <property type="protein sequence ID" value="GAP35370.1"/>
    <property type="molecule type" value="Genomic_DNA"/>
</dbReference>
<dbReference type="OrthoDB" id="63188at2"/>
<protein>
    <recommendedName>
        <fullName evidence="7">ABC transmembrane type-2 domain-containing protein</fullName>
    </recommendedName>
</protein>
<organism evidence="8 9">
    <name type="scientific">Piscinibacter sakaiensis</name>
    <name type="common">Ideonella sakaiensis</name>
    <dbReference type="NCBI Taxonomy" id="1547922"/>
    <lineage>
        <taxon>Bacteria</taxon>
        <taxon>Pseudomonadati</taxon>
        <taxon>Pseudomonadota</taxon>
        <taxon>Betaproteobacteria</taxon>
        <taxon>Burkholderiales</taxon>
        <taxon>Sphaerotilaceae</taxon>
        <taxon>Piscinibacter</taxon>
    </lineage>
</organism>
<dbReference type="PROSITE" id="PS51012">
    <property type="entry name" value="ABC_TM2"/>
    <property type="match status" value="1"/>
</dbReference>
<dbReference type="GO" id="GO:0140359">
    <property type="term" value="F:ABC-type transporter activity"/>
    <property type="evidence" value="ECO:0007669"/>
    <property type="project" value="InterPro"/>
</dbReference>
<feature type="domain" description="ABC transmembrane type-2" evidence="7">
    <location>
        <begin position="225"/>
        <end position="452"/>
    </location>
</feature>
<keyword evidence="2 6" id="KW-0812">Transmembrane</keyword>
<dbReference type="InterPro" id="IPR051328">
    <property type="entry name" value="T7SS_ABC-Transporter"/>
</dbReference>
<dbReference type="PANTHER" id="PTHR43077:SF10">
    <property type="entry name" value="TRANSPORT PERMEASE PROTEIN"/>
    <property type="match status" value="1"/>
</dbReference>
<keyword evidence="4 6" id="KW-0472">Membrane</keyword>
<dbReference type="InterPro" id="IPR047817">
    <property type="entry name" value="ABC2_TM_bact-type"/>
</dbReference>
<dbReference type="InterPro" id="IPR013525">
    <property type="entry name" value="ABC2_TM"/>
</dbReference>
<feature type="transmembrane region" description="Helical" evidence="6">
    <location>
        <begin position="259"/>
        <end position="285"/>
    </location>
</feature>
<keyword evidence="9" id="KW-1185">Reference proteome</keyword>
<dbReference type="RefSeq" id="WP_054019431.1">
    <property type="nucleotide sequence ID" value="NZ_BBYR01000021.1"/>
</dbReference>
<evidence type="ECO:0000256" key="1">
    <source>
        <dbReference type="ARBA" id="ARBA00004141"/>
    </source>
</evidence>
<dbReference type="AlphaFoldDB" id="A0A0K8NZL4"/>
<evidence type="ECO:0000259" key="7">
    <source>
        <dbReference type="PROSITE" id="PS51012"/>
    </source>
</evidence>
<evidence type="ECO:0000256" key="5">
    <source>
        <dbReference type="SAM" id="MobiDB-lite"/>
    </source>
</evidence>
<dbReference type="PANTHER" id="PTHR43077">
    <property type="entry name" value="TRANSPORT PERMEASE YVFS-RELATED"/>
    <property type="match status" value="1"/>
</dbReference>
<feature type="region of interest" description="Disordered" evidence="5">
    <location>
        <begin position="203"/>
        <end position="223"/>
    </location>
</feature>
<accession>A0A0K8NZL4</accession>
<dbReference type="Proteomes" id="UP000037660">
    <property type="component" value="Unassembled WGS sequence"/>
</dbReference>
<feature type="transmembrane region" description="Helical" evidence="6">
    <location>
        <begin position="373"/>
        <end position="394"/>
    </location>
</feature>
<evidence type="ECO:0000256" key="3">
    <source>
        <dbReference type="ARBA" id="ARBA00022989"/>
    </source>
</evidence>
<dbReference type="GO" id="GO:0016020">
    <property type="term" value="C:membrane"/>
    <property type="evidence" value="ECO:0007669"/>
    <property type="project" value="UniProtKB-SubCell"/>
</dbReference>